<comment type="similarity">
    <text evidence="1">Belongs to the short-chain dehydrogenases/reductases (SDR) family.</text>
</comment>
<dbReference type="KEGG" id="fas:105266407"/>
<dbReference type="InterPro" id="IPR002347">
    <property type="entry name" value="SDR_fam"/>
</dbReference>
<dbReference type="InterPro" id="IPR036291">
    <property type="entry name" value="NAD(P)-bd_dom_sf"/>
</dbReference>
<evidence type="ECO:0000313" key="4">
    <source>
        <dbReference type="RefSeq" id="XP_011302842.1"/>
    </source>
</evidence>
<dbReference type="PANTHER" id="PTHR44229:SF8">
    <property type="entry name" value="ALCOHOL DEHYDROGENASE-RELATED"/>
    <property type="match status" value="1"/>
</dbReference>
<dbReference type="PANTHER" id="PTHR44229">
    <property type="entry name" value="15-HYDROXYPROSTAGLANDIN DEHYDROGENASE [NAD(+)]"/>
    <property type="match status" value="1"/>
</dbReference>
<dbReference type="AlphaFoldDB" id="A0A9R1T536"/>
<dbReference type="OrthoDB" id="37659at2759"/>
<evidence type="ECO:0000313" key="3">
    <source>
        <dbReference type="Proteomes" id="UP000694866"/>
    </source>
</evidence>
<protein>
    <submittedName>
        <fullName evidence="4">15-hydroxyprostaglandin dehydrogenase [NAD(+)]-like isoform X1</fullName>
    </submittedName>
</protein>
<reference evidence="4" key="1">
    <citation type="submission" date="2025-08" db="UniProtKB">
        <authorList>
            <consortium name="RefSeq"/>
        </authorList>
    </citation>
    <scope>IDENTIFICATION</scope>
    <source>
        <strain evidence="4">USDA-PBARC FA_bdor</strain>
        <tissue evidence="4">Whole organism</tissue>
    </source>
</reference>
<evidence type="ECO:0000256" key="2">
    <source>
        <dbReference type="ARBA" id="ARBA00023002"/>
    </source>
</evidence>
<sequence>MSLRCFLRPIILQFDRSLPQLAHRAEFATALNEHKPDGKKRKKGIWPWSKEPEEEKIKILKPGECKPEESFLDPKCKVAIIVDAGKSLGLSAAHSLLHHGAKNVIMAGDNPSVGTRAAQQLCDTHGKDRAQFAMCALNTVCKFEAVFESVLCRQKHIHILFNNFDENSAVSPSCAGHNGDDANWSNTRRVIEAGMKFMGKHNGGAGGIIINTTRIIGFMGWPEEPIPVYTSKEPVVETTQDLAEMFPFEKTGVRIITLLEASRPFEEIGLPDFPPPETKREKGKRMYTSGASALESKIGRAIVHLMAKAMNGSVWLIESASPLQLPRLIHFPKKGEKVDGRIYDRVRCPPAFESFCASAKNSKCSPDTRTDCPGKTNK</sequence>
<dbReference type="Proteomes" id="UP000694866">
    <property type="component" value="Unplaced"/>
</dbReference>
<dbReference type="SUPFAM" id="SSF51735">
    <property type="entry name" value="NAD(P)-binding Rossmann-fold domains"/>
    <property type="match status" value="1"/>
</dbReference>
<organism evidence="3 4">
    <name type="scientific">Fopius arisanus</name>
    <dbReference type="NCBI Taxonomy" id="64838"/>
    <lineage>
        <taxon>Eukaryota</taxon>
        <taxon>Metazoa</taxon>
        <taxon>Ecdysozoa</taxon>
        <taxon>Arthropoda</taxon>
        <taxon>Hexapoda</taxon>
        <taxon>Insecta</taxon>
        <taxon>Pterygota</taxon>
        <taxon>Neoptera</taxon>
        <taxon>Endopterygota</taxon>
        <taxon>Hymenoptera</taxon>
        <taxon>Apocrita</taxon>
        <taxon>Ichneumonoidea</taxon>
        <taxon>Braconidae</taxon>
        <taxon>Opiinae</taxon>
        <taxon>Fopius</taxon>
    </lineage>
</organism>
<dbReference type="Pfam" id="PF00106">
    <property type="entry name" value="adh_short"/>
    <property type="match status" value="1"/>
</dbReference>
<dbReference type="GO" id="GO:0016616">
    <property type="term" value="F:oxidoreductase activity, acting on the CH-OH group of donors, NAD or NADP as acceptor"/>
    <property type="evidence" value="ECO:0007669"/>
    <property type="project" value="TreeGrafter"/>
</dbReference>
<dbReference type="RefSeq" id="XP_011302842.1">
    <property type="nucleotide sequence ID" value="XM_011304540.1"/>
</dbReference>
<proteinExistence type="inferred from homology"/>
<dbReference type="Gene3D" id="3.40.50.720">
    <property type="entry name" value="NAD(P)-binding Rossmann-like Domain"/>
    <property type="match status" value="1"/>
</dbReference>
<dbReference type="GO" id="GO:0005737">
    <property type="term" value="C:cytoplasm"/>
    <property type="evidence" value="ECO:0007669"/>
    <property type="project" value="TreeGrafter"/>
</dbReference>
<name>A0A9R1T536_9HYME</name>
<evidence type="ECO:0000256" key="1">
    <source>
        <dbReference type="ARBA" id="ARBA00006484"/>
    </source>
</evidence>
<gene>
    <name evidence="4" type="primary">LOC105266407</name>
</gene>
<dbReference type="GeneID" id="105266407"/>
<keyword evidence="2" id="KW-0560">Oxidoreductase</keyword>
<accession>A0A9R1T536</accession>
<keyword evidence="3" id="KW-1185">Reference proteome</keyword>